<proteinExistence type="predicted"/>
<protein>
    <recommendedName>
        <fullName evidence="1">CshA domain-containing protein</fullName>
    </recommendedName>
</protein>
<dbReference type="Pfam" id="PF19076">
    <property type="entry name" value="CshA_repeat"/>
    <property type="match status" value="1"/>
</dbReference>
<comment type="caution">
    <text evidence="2">The sequence shown here is derived from an EMBL/GenBank/DDBJ whole genome shotgun (WGS) entry which is preliminary data.</text>
</comment>
<keyword evidence="3" id="KW-1185">Reference proteome</keyword>
<name>A0ABP8M0Y2_9BACT</name>
<dbReference type="InterPro" id="IPR026395">
    <property type="entry name" value="CshA_fibril"/>
</dbReference>
<organism evidence="2 3">
    <name type="scientific">Ravibacter arvi</name>
    <dbReference type="NCBI Taxonomy" id="2051041"/>
    <lineage>
        <taxon>Bacteria</taxon>
        <taxon>Pseudomonadati</taxon>
        <taxon>Bacteroidota</taxon>
        <taxon>Cytophagia</taxon>
        <taxon>Cytophagales</taxon>
        <taxon>Spirosomataceae</taxon>
        <taxon>Ravibacter</taxon>
    </lineage>
</organism>
<sequence length="327" mass="34921">MTFTPGTGFTGNPTPIQYTITDSGELTSAPTNITVTYLLEPPVANNDISENNAAGTTVALNILTNDLISDGSPATTTNTSVTLTNTGLPEGSIVAGNTVTVPGEGVWTYDPATGNLTFDPDTEFTNNPTPLTYTLTETATGLSSNAIVTITFSSLPVTLIAFDGKTTAEGVVLTWSTANEADFDRFVIEKSVNPKAGFIALAEISAGNGKYAYTDTHTGSGNTYYRLKMIDIDASFEYSRIISVQPAKDVNAAFIYPNPAVGKTFRWKKSIQPDTFRLLDPAGNVVPARVQEQADSFEFSVRGAQPGLYVLECIANGKTYRYKLIVD</sequence>
<evidence type="ECO:0000313" key="2">
    <source>
        <dbReference type="EMBL" id="GAA4442270.1"/>
    </source>
</evidence>
<evidence type="ECO:0000313" key="3">
    <source>
        <dbReference type="Proteomes" id="UP001501508"/>
    </source>
</evidence>
<reference evidence="3" key="1">
    <citation type="journal article" date="2019" name="Int. J. Syst. Evol. Microbiol.">
        <title>The Global Catalogue of Microorganisms (GCM) 10K type strain sequencing project: providing services to taxonomists for standard genome sequencing and annotation.</title>
        <authorList>
            <consortium name="The Broad Institute Genomics Platform"/>
            <consortium name="The Broad Institute Genome Sequencing Center for Infectious Disease"/>
            <person name="Wu L."/>
            <person name="Ma J."/>
        </authorList>
    </citation>
    <scope>NUCLEOTIDE SEQUENCE [LARGE SCALE GENOMIC DNA]</scope>
    <source>
        <strain evidence="3">JCM 31920</strain>
    </source>
</reference>
<gene>
    <name evidence="2" type="ORF">GCM10023091_28740</name>
</gene>
<dbReference type="InterPro" id="IPR013783">
    <property type="entry name" value="Ig-like_fold"/>
</dbReference>
<dbReference type="InterPro" id="IPR026444">
    <property type="entry name" value="Secre_tail"/>
</dbReference>
<evidence type="ECO:0000259" key="1">
    <source>
        <dbReference type="Pfam" id="PF19076"/>
    </source>
</evidence>
<dbReference type="Proteomes" id="UP001501508">
    <property type="component" value="Unassembled WGS sequence"/>
</dbReference>
<dbReference type="NCBIfam" id="TIGR04183">
    <property type="entry name" value="Por_Secre_tail"/>
    <property type="match status" value="1"/>
</dbReference>
<accession>A0ABP8M0Y2</accession>
<feature type="domain" description="CshA" evidence="1">
    <location>
        <begin position="79"/>
        <end position="138"/>
    </location>
</feature>
<dbReference type="Gene3D" id="2.60.40.10">
    <property type="entry name" value="Immunoglobulins"/>
    <property type="match status" value="1"/>
</dbReference>
<dbReference type="EMBL" id="BAABEY010000026">
    <property type="protein sequence ID" value="GAA4442270.1"/>
    <property type="molecule type" value="Genomic_DNA"/>
</dbReference>